<dbReference type="GO" id="GO:0016758">
    <property type="term" value="F:hexosyltransferase activity"/>
    <property type="evidence" value="ECO:0007669"/>
    <property type="project" value="UniProtKB-ARBA"/>
</dbReference>
<reference evidence="4" key="2">
    <citation type="submission" date="2017-04" db="EMBL/GenBank/DDBJ databases">
        <title>Complete Genome Sequences of Twelve Strains of a Stable Defined Moderately Diverse Mouse Microbiota 2 (sDMDMm2).</title>
        <authorList>
            <person name="Uchimura Y."/>
            <person name="Wyss M."/>
            <person name="Brugiroux S."/>
            <person name="Limenitakis J.P."/>
            <person name="Stecher B."/>
            <person name="McCoy K.D."/>
            <person name="Macpherson A.J."/>
        </authorList>
    </citation>
    <scope>NUCLEOTIDE SEQUENCE</scope>
    <source>
        <strain evidence="4">YL27</strain>
    </source>
</reference>
<feature type="domain" description="Glycosyltransferase 2-like" evidence="3">
    <location>
        <begin position="7"/>
        <end position="120"/>
    </location>
</feature>
<evidence type="ECO:0000313" key="6">
    <source>
        <dbReference type="Proteomes" id="UP000186351"/>
    </source>
</evidence>
<keyword evidence="6" id="KW-1185">Reference proteome</keyword>
<dbReference type="PANTHER" id="PTHR22916:SF51">
    <property type="entry name" value="GLYCOSYLTRANSFERASE EPSH-RELATED"/>
    <property type="match status" value="1"/>
</dbReference>
<accession>A0A1B1SC17</accession>
<dbReference type="CDD" id="cd00761">
    <property type="entry name" value="Glyco_tranf_GTA_type"/>
    <property type="match status" value="1"/>
</dbReference>
<evidence type="ECO:0000256" key="1">
    <source>
        <dbReference type="ARBA" id="ARBA00022676"/>
    </source>
</evidence>
<evidence type="ECO:0000313" key="5">
    <source>
        <dbReference type="EMBL" id="TGY68628.1"/>
    </source>
</evidence>
<sequence length="338" mass="38829">MDSMLLSIIIPVYNVAQYIVKCVDSIINQEIKGKYEIILVENGSSDDSYEVVESLSMRYPDIVRLIRIDIPDVSKARNIGIDCAKGKYVTFIDGDDWIEPTMFGALLDIAQSYDADIVESNYFLNVPGKELRIIGDNLCLNEGKVYVKNGLQAMADILLEKCTSSPCGRIYLRKFLGKECRFPEGVFYEDHACIYRWSSLAEKVVHLDKAFYHYEIRPGSTTGITQKSRKKAADFFNAEFDRIAFVSGNELMDVATKKEVIRHITHRCIHIFGKVCIIAYGADNIYNPEMLSLRSKLLDMLNLPWSLIRYEDRIRLLRIKYGWRGYAMKKMRKSECGR</sequence>
<accession>A0A1Z2XGH9</accession>
<name>A0A1B1SC17_9BACT</name>
<dbReference type="InterPro" id="IPR029044">
    <property type="entry name" value="Nucleotide-diphossugar_trans"/>
</dbReference>
<proteinExistence type="predicted"/>
<dbReference type="RefSeq" id="WP_068961643.1">
    <property type="nucleotide sequence ID" value="NZ_CAJTAP010000004.1"/>
</dbReference>
<protein>
    <submittedName>
        <fullName evidence="5">Glycosyltransferase</fullName>
    </submittedName>
</protein>
<evidence type="ECO:0000313" key="4">
    <source>
        <dbReference type="EMBL" id="ANU64362.1"/>
    </source>
</evidence>
<evidence type="ECO:0000259" key="3">
    <source>
        <dbReference type="Pfam" id="PF00535"/>
    </source>
</evidence>
<dbReference type="Proteomes" id="UP000186351">
    <property type="component" value="Chromosome"/>
</dbReference>
<evidence type="ECO:0000256" key="2">
    <source>
        <dbReference type="ARBA" id="ARBA00022679"/>
    </source>
</evidence>
<dbReference type="GeneID" id="65537588"/>
<dbReference type="KEGG" id="pary:A4V02_11965"/>
<dbReference type="PANTHER" id="PTHR22916">
    <property type="entry name" value="GLYCOSYLTRANSFERASE"/>
    <property type="match status" value="1"/>
</dbReference>
<gene>
    <name evidence="4" type="ORF">A4V02_11965</name>
    <name evidence="5" type="ORF">E5333_14690</name>
</gene>
<reference evidence="5 7" key="3">
    <citation type="submission" date="2019-04" db="EMBL/GenBank/DDBJ databases">
        <title>Microbes associate with the intestines of laboratory mice.</title>
        <authorList>
            <person name="Navarre W."/>
            <person name="Wong E."/>
            <person name="Huang K."/>
            <person name="Tropini C."/>
            <person name="Ng K."/>
            <person name="Yu B."/>
        </authorList>
    </citation>
    <scope>NUCLEOTIDE SEQUENCE [LARGE SCALE GENOMIC DNA]</scope>
    <source>
        <strain evidence="5 7">NM06_A21</strain>
    </source>
</reference>
<dbReference type="EMBL" id="SRYD01000089">
    <property type="protein sequence ID" value="TGY68628.1"/>
    <property type="molecule type" value="Genomic_DNA"/>
</dbReference>
<dbReference type="EMBL" id="CP015402">
    <property type="protein sequence ID" value="ANU64362.1"/>
    <property type="molecule type" value="Genomic_DNA"/>
</dbReference>
<organism evidence="4 6">
    <name type="scientific">Muribaculum intestinale</name>
    <dbReference type="NCBI Taxonomy" id="1796646"/>
    <lineage>
        <taxon>Bacteria</taxon>
        <taxon>Pseudomonadati</taxon>
        <taxon>Bacteroidota</taxon>
        <taxon>Bacteroidia</taxon>
        <taxon>Bacteroidales</taxon>
        <taxon>Muribaculaceae</taxon>
        <taxon>Muribaculum</taxon>
    </lineage>
</organism>
<reference evidence="6" key="1">
    <citation type="submission" date="2016-04" db="EMBL/GenBank/DDBJ databases">
        <title>Complete Genome Sequences of Twelve Strains of a Stable Defined Moderately Diverse Mouse Microbiota 2 (sDMDMm2).</title>
        <authorList>
            <person name="Uchimura Y."/>
            <person name="Wyss M."/>
            <person name="Brugiroux S."/>
            <person name="Limenitakis J.P."/>
            <person name="Stecher B."/>
            <person name="McCoy K.D."/>
            <person name="Macpherson A.J."/>
        </authorList>
    </citation>
    <scope>NUCLEOTIDE SEQUENCE [LARGE SCALE GENOMIC DNA]</scope>
    <source>
        <strain evidence="6">YL27</strain>
    </source>
</reference>
<dbReference type="STRING" id="1796646.A4V02_11965"/>
<dbReference type="Gene3D" id="3.90.550.10">
    <property type="entry name" value="Spore Coat Polysaccharide Biosynthesis Protein SpsA, Chain A"/>
    <property type="match status" value="1"/>
</dbReference>
<evidence type="ECO:0000313" key="7">
    <source>
        <dbReference type="Proteomes" id="UP000306630"/>
    </source>
</evidence>
<dbReference type="AlphaFoldDB" id="A0A1B1SC17"/>
<keyword evidence="1" id="KW-0328">Glycosyltransferase</keyword>
<dbReference type="SUPFAM" id="SSF53448">
    <property type="entry name" value="Nucleotide-diphospho-sugar transferases"/>
    <property type="match status" value="1"/>
</dbReference>
<dbReference type="Proteomes" id="UP000306630">
    <property type="component" value="Unassembled WGS sequence"/>
</dbReference>
<dbReference type="InterPro" id="IPR001173">
    <property type="entry name" value="Glyco_trans_2-like"/>
</dbReference>
<keyword evidence="2 5" id="KW-0808">Transferase</keyword>
<dbReference type="OrthoDB" id="9815829at2"/>
<dbReference type="Pfam" id="PF00535">
    <property type="entry name" value="Glycos_transf_2"/>
    <property type="match status" value="1"/>
</dbReference>